<accession>A0A8H5LQY9</accession>
<reference evidence="2 3" key="1">
    <citation type="journal article" date="2020" name="ISME J.">
        <title>Uncovering the hidden diversity of litter-decomposition mechanisms in mushroom-forming fungi.</title>
        <authorList>
            <person name="Floudas D."/>
            <person name="Bentzer J."/>
            <person name="Ahren D."/>
            <person name="Johansson T."/>
            <person name="Persson P."/>
            <person name="Tunlid A."/>
        </authorList>
    </citation>
    <scope>NUCLEOTIDE SEQUENCE [LARGE SCALE GENOMIC DNA]</scope>
    <source>
        <strain evidence="2 3">CBS 291.85</strain>
    </source>
</reference>
<comment type="caution">
    <text evidence="2">The sequence shown here is derived from an EMBL/GenBank/DDBJ whole genome shotgun (WGS) entry which is preliminary data.</text>
</comment>
<gene>
    <name evidence="2" type="ORF">D9758_006522</name>
</gene>
<dbReference type="Proteomes" id="UP000559256">
    <property type="component" value="Unassembled WGS sequence"/>
</dbReference>
<dbReference type="EMBL" id="JAACJM010000021">
    <property type="protein sequence ID" value="KAF5366755.1"/>
    <property type="molecule type" value="Genomic_DNA"/>
</dbReference>
<organism evidence="2 3">
    <name type="scientific">Tetrapyrgos nigripes</name>
    <dbReference type="NCBI Taxonomy" id="182062"/>
    <lineage>
        <taxon>Eukaryota</taxon>
        <taxon>Fungi</taxon>
        <taxon>Dikarya</taxon>
        <taxon>Basidiomycota</taxon>
        <taxon>Agaricomycotina</taxon>
        <taxon>Agaricomycetes</taxon>
        <taxon>Agaricomycetidae</taxon>
        <taxon>Agaricales</taxon>
        <taxon>Marasmiineae</taxon>
        <taxon>Marasmiaceae</taxon>
        <taxon>Tetrapyrgos</taxon>
    </lineage>
</organism>
<keyword evidence="1" id="KW-0472">Membrane</keyword>
<evidence type="ECO:0000256" key="1">
    <source>
        <dbReference type="SAM" id="Phobius"/>
    </source>
</evidence>
<evidence type="ECO:0000313" key="3">
    <source>
        <dbReference type="Proteomes" id="UP000559256"/>
    </source>
</evidence>
<keyword evidence="1" id="KW-0812">Transmembrane</keyword>
<protein>
    <submittedName>
        <fullName evidence="2">Uncharacterized protein</fullName>
    </submittedName>
</protein>
<feature type="transmembrane region" description="Helical" evidence="1">
    <location>
        <begin position="12"/>
        <end position="30"/>
    </location>
</feature>
<sequence>MSFFVFNVSRIVIMVSAIWFFINSTSFFAVPTSTPMRLYFYIYKPCPDTWFPILTSSSLGPVELSP</sequence>
<proteinExistence type="predicted"/>
<keyword evidence="3" id="KW-1185">Reference proteome</keyword>
<name>A0A8H5LQY9_9AGAR</name>
<evidence type="ECO:0000313" key="2">
    <source>
        <dbReference type="EMBL" id="KAF5366755.1"/>
    </source>
</evidence>
<keyword evidence="1" id="KW-1133">Transmembrane helix</keyword>
<dbReference type="AlphaFoldDB" id="A0A8H5LQY9"/>